<dbReference type="EMBL" id="JAUSUR010000004">
    <property type="protein sequence ID" value="MDQ0361669.1"/>
    <property type="molecule type" value="Genomic_DNA"/>
</dbReference>
<sequence length="94" mass="10456">MLSGKQKRHLRSIAVTTRAIIQIGKDGLSANLIETVDLALEAHELVKISVLKNCDDNVKEMALDMAGMTNSEVVQIVGRTIVLFRRSKKRIIEL</sequence>
<reference evidence="4 5" key="1">
    <citation type="submission" date="2023-07" db="EMBL/GenBank/DDBJ databases">
        <title>Genomic Encyclopedia of Type Strains, Phase IV (KMG-IV): sequencing the most valuable type-strain genomes for metagenomic binning, comparative biology and taxonomic classification.</title>
        <authorList>
            <person name="Goeker M."/>
        </authorList>
    </citation>
    <scope>NUCLEOTIDE SEQUENCE [LARGE SCALE GENOMIC DNA]</scope>
    <source>
        <strain evidence="4 5">DSM 16784</strain>
    </source>
</reference>
<name>A0ABU0E4L6_9FIRM</name>
<dbReference type="InterPro" id="IPR017924">
    <property type="entry name" value="RNA-binding_YhbY"/>
</dbReference>
<dbReference type="InterPro" id="IPR035920">
    <property type="entry name" value="YhbY-like_sf"/>
</dbReference>
<dbReference type="RefSeq" id="WP_307408587.1">
    <property type="nucleotide sequence ID" value="NZ_JAUSUR010000004.1"/>
</dbReference>
<protein>
    <submittedName>
        <fullName evidence="4">RNA-binding protein</fullName>
    </submittedName>
</protein>
<proteinExistence type="predicted"/>
<dbReference type="Pfam" id="PF01985">
    <property type="entry name" value="CRS1_YhbY"/>
    <property type="match status" value="1"/>
</dbReference>
<evidence type="ECO:0000256" key="2">
    <source>
        <dbReference type="PROSITE-ProRule" id="PRU00626"/>
    </source>
</evidence>
<dbReference type="PANTHER" id="PTHR40065">
    <property type="entry name" value="RNA-BINDING PROTEIN YHBY"/>
    <property type="match status" value="1"/>
</dbReference>
<dbReference type="InterPro" id="IPR001890">
    <property type="entry name" value="RNA-binding_CRM"/>
</dbReference>
<evidence type="ECO:0000259" key="3">
    <source>
        <dbReference type="PROSITE" id="PS51295"/>
    </source>
</evidence>
<feature type="domain" description="CRM" evidence="3">
    <location>
        <begin position="1"/>
        <end position="94"/>
    </location>
</feature>
<dbReference type="Proteomes" id="UP001230220">
    <property type="component" value="Unassembled WGS sequence"/>
</dbReference>
<keyword evidence="5" id="KW-1185">Reference proteome</keyword>
<dbReference type="InterPro" id="IPR051925">
    <property type="entry name" value="RNA-binding_domain"/>
</dbReference>
<dbReference type="NCBIfam" id="TIGR00253">
    <property type="entry name" value="RNA_bind_YhbY"/>
    <property type="match status" value="1"/>
</dbReference>
<dbReference type="PANTHER" id="PTHR40065:SF3">
    <property type="entry name" value="RNA-BINDING PROTEIN YHBY"/>
    <property type="match status" value="1"/>
</dbReference>
<accession>A0ABU0E4L6</accession>
<evidence type="ECO:0000313" key="4">
    <source>
        <dbReference type="EMBL" id="MDQ0361669.1"/>
    </source>
</evidence>
<gene>
    <name evidence="4" type="ORF">J2S15_002419</name>
</gene>
<dbReference type="SMART" id="SM01103">
    <property type="entry name" value="CRS1_YhbY"/>
    <property type="match status" value="1"/>
</dbReference>
<comment type="caution">
    <text evidence="4">The sequence shown here is derived from an EMBL/GenBank/DDBJ whole genome shotgun (WGS) entry which is preliminary data.</text>
</comment>
<organism evidence="4 5">
    <name type="scientific">Breznakia pachnodae</name>
    <dbReference type="NCBI Taxonomy" id="265178"/>
    <lineage>
        <taxon>Bacteria</taxon>
        <taxon>Bacillati</taxon>
        <taxon>Bacillota</taxon>
        <taxon>Erysipelotrichia</taxon>
        <taxon>Erysipelotrichales</taxon>
        <taxon>Erysipelotrichaceae</taxon>
        <taxon>Breznakia</taxon>
    </lineage>
</organism>
<dbReference type="SUPFAM" id="SSF75471">
    <property type="entry name" value="YhbY-like"/>
    <property type="match status" value="1"/>
</dbReference>
<evidence type="ECO:0000256" key="1">
    <source>
        <dbReference type="ARBA" id="ARBA00022884"/>
    </source>
</evidence>
<evidence type="ECO:0000313" key="5">
    <source>
        <dbReference type="Proteomes" id="UP001230220"/>
    </source>
</evidence>
<keyword evidence="1 2" id="KW-0694">RNA-binding</keyword>
<dbReference type="Gene3D" id="3.30.110.60">
    <property type="entry name" value="YhbY-like"/>
    <property type="match status" value="1"/>
</dbReference>
<dbReference type="PROSITE" id="PS51295">
    <property type="entry name" value="CRM"/>
    <property type="match status" value="1"/>
</dbReference>